<dbReference type="HOGENOM" id="CLU_2778664_0_0_1"/>
<name>B7P3F6_IXOSC</name>
<dbReference type="EMBL" id="DS628571">
    <property type="protein sequence ID" value="EEC01128.1"/>
    <property type="molecule type" value="Genomic_DNA"/>
</dbReference>
<protein>
    <submittedName>
        <fullName evidence="2 3">Uncharacterized protein</fullName>
    </submittedName>
</protein>
<dbReference type="PaxDb" id="6945-B7P3F6"/>
<dbReference type="AlphaFoldDB" id="B7P3F6"/>
<dbReference type="InParanoid" id="B7P3F6"/>
<keyword evidence="4" id="KW-1185">Reference proteome</keyword>
<feature type="region of interest" description="Disordered" evidence="1">
    <location>
        <begin position="1"/>
        <end position="20"/>
    </location>
</feature>
<dbReference type="Proteomes" id="UP000001555">
    <property type="component" value="Unassembled WGS sequence"/>
</dbReference>
<dbReference type="VEuPathDB" id="VectorBase:ISCW016459"/>
<evidence type="ECO:0000313" key="4">
    <source>
        <dbReference type="Proteomes" id="UP000001555"/>
    </source>
</evidence>
<proteinExistence type="predicted"/>
<dbReference type="VEuPathDB" id="VectorBase:ISCI016459"/>
<reference evidence="2 4" key="1">
    <citation type="submission" date="2008-03" db="EMBL/GenBank/DDBJ databases">
        <title>Annotation of Ixodes scapularis.</title>
        <authorList>
            <consortium name="Ixodes scapularis Genome Project Consortium"/>
            <person name="Caler E."/>
            <person name="Hannick L.I."/>
            <person name="Bidwell S."/>
            <person name="Joardar V."/>
            <person name="Thiagarajan M."/>
            <person name="Amedeo P."/>
            <person name="Galinsky K.J."/>
            <person name="Schobel S."/>
            <person name="Inman J."/>
            <person name="Hostetler J."/>
            <person name="Miller J."/>
            <person name="Hammond M."/>
            <person name="Megy K."/>
            <person name="Lawson D."/>
            <person name="Kodira C."/>
            <person name="Sutton G."/>
            <person name="Meyer J."/>
            <person name="Hill C.A."/>
            <person name="Birren B."/>
            <person name="Nene V."/>
            <person name="Collins F."/>
            <person name="Alarcon-Chaidez F."/>
            <person name="Wikel S."/>
            <person name="Strausberg R."/>
        </authorList>
    </citation>
    <scope>NUCLEOTIDE SEQUENCE [LARGE SCALE GENOMIC DNA]</scope>
    <source>
        <strain evidence="4">Wikel</strain>
        <strain evidence="2">Wikel colony</strain>
    </source>
</reference>
<evidence type="ECO:0000313" key="3">
    <source>
        <dbReference type="EnsemblMetazoa" id="ISCW016459-PA"/>
    </source>
</evidence>
<sequence length="69" mass="7714">MHQDVRFNGRDRKLEDKSDHLMDGIEAEETVRGFPPTNLLAIKRSVATTTEVEGNQDLATEARNSEATT</sequence>
<reference evidence="3" key="2">
    <citation type="submission" date="2020-05" db="UniProtKB">
        <authorList>
            <consortium name="EnsemblMetazoa"/>
        </authorList>
    </citation>
    <scope>IDENTIFICATION</scope>
    <source>
        <strain evidence="3">wikel</strain>
    </source>
</reference>
<evidence type="ECO:0000313" key="2">
    <source>
        <dbReference type="EMBL" id="EEC01128.1"/>
    </source>
</evidence>
<organism>
    <name type="scientific">Ixodes scapularis</name>
    <name type="common">Black-legged tick</name>
    <name type="synonym">Deer tick</name>
    <dbReference type="NCBI Taxonomy" id="6945"/>
    <lineage>
        <taxon>Eukaryota</taxon>
        <taxon>Metazoa</taxon>
        <taxon>Ecdysozoa</taxon>
        <taxon>Arthropoda</taxon>
        <taxon>Chelicerata</taxon>
        <taxon>Arachnida</taxon>
        <taxon>Acari</taxon>
        <taxon>Parasitiformes</taxon>
        <taxon>Ixodida</taxon>
        <taxon>Ixodoidea</taxon>
        <taxon>Ixodidae</taxon>
        <taxon>Ixodinae</taxon>
        <taxon>Ixodes</taxon>
    </lineage>
</organism>
<accession>B7P3F6</accession>
<dbReference type="EnsemblMetazoa" id="ISCW016459-RA">
    <property type="protein sequence ID" value="ISCW016459-PA"/>
    <property type="gene ID" value="ISCW016459"/>
</dbReference>
<dbReference type="EMBL" id="ABJB010258116">
    <property type="status" value="NOT_ANNOTATED_CDS"/>
    <property type="molecule type" value="Genomic_DNA"/>
</dbReference>
<evidence type="ECO:0000256" key="1">
    <source>
        <dbReference type="SAM" id="MobiDB-lite"/>
    </source>
</evidence>
<gene>
    <name evidence="2" type="ORF">IscW_ISCW016459</name>
</gene>